<dbReference type="Proteomes" id="UP001500973">
    <property type="component" value="Unassembled WGS sequence"/>
</dbReference>
<sequence>MKPIGGAPTLAVDWYADERSVVKLTSGRAPRGPGSAGSFDHVTPVRALYSSPSTTFRGSPLRSFGIRSAMASQ</sequence>
<comment type="caution">
    <text evidence="1">The sequence shown here is derived from an EMBL/GenBank/DDBJ whole genome shotgun (WGS) entry which is preliminary data.</text>
</comment>
<dbReference type="EMBL" id="BAAAIZ010000004">
    <property type="protein sequence ID" value="GAA1414671.1"/>
    <property type="molecule type" value="Genomic_DNA"/>
</dbReference>
<reference evidence="1 2" key="1">
    <citation type="journal article" date="2019" name="Int. J. Syst. Evol. Microbiol.">
        <title>The Global Catalogue of Microorganisms (GCM) 10K type strain sequencing project: providing services to taxonomists for standard genome sequencing and annotation.</title>
        <authorList>
            <consortium name="The Broad Institute Genomics Platform"/>
            <consortium name="The Broad Institute Genome Sequencing Center for Infectious Disease"/>
            <person name="Wu L."/>
            <person name="Ma J."/>
        </authorList>
    </citation>
    <scope>NUCLEOTIDE SEQUENCE [LARGE SCALE GENOMIC DNA]</scope>
    <source>
        <strain evidence="1 2">JCM 11756</strain>
    </source>
</reference>
<accession>A0ABN1YIC9</accession>
<gene>
    <name evidence="1" type="ORF">GCM10009601_02850</name>
</gene>
<proteinExistence type="predicted"/>
<keyword evidence="2" id="KW-1185">Reference proteome</keyword>
<evidence type="ECO:0000313" key="2">
    <source>
        <dbReference type="Proteomes" id="UP001500973"/>
    </source>
</evidence>
<organism evidence="1 2">
    <name type="scientific">Streptomyces thermospinosisporus</name>
    <dbReference type="NCBI Taxonomy" id="161482"/>
    <lineage>
        <taxon>Bacteria</taxon>
        <taxon>Bacillati</taxon>
        <taxon>Actinomycetota</taxon>
        <taxon>Actinomycetes</taxon>
        <taxon>Kitasatosporales</taxon>
        <taxon>Streptomycetaceae</taxon>
        <taxon>Streptomyces</taxon>
    </lineage>
</organism>
<evidence type="ECO:0000313" key="1">
    <source>
        <dbReference type="EMBL" id="GAA1414671.1"/>
    </source>
</evidence>
<protein>
    <submittedName>
        <fullName evidence="1">Uncharacterized protein</fullName>
    </submittedName>
</protein>
<name>A0ABN1YIC9_9ACTN</name>